<evidence type="ECO:0000256" key="5">
    <source>
        <dbReference type="ARBA" id="ARBA00022801"/>
    </source>
</evidence>
<dbReference type="Pfam" id="PF09261">
    <property type="entry name" value="Alpha-mann_mid"/>
    <property type="match status" value="1"/>
</dbReference>
<evidence type="ECO:0000256" key="10">
    <source>
        <dbReference type="RuleBase" id="RU361199"/>
    </source>
</evidence>
<proteinExistence type="inferred from homology"/>
<dbReference type="HOGENOM" id="CLU_004690_2_0_1"/>
<dbReference type="EMBL" id="CAQQ02097228">
    <property type="status" value="NOT_ANNOTATED_CDS"/>
    <property type="molecule type" value="Genomic_DNA"/>
</dbReference>
<evidence type="ECO:0000256" key="2">
    <source>
        <dbReference type="ARBA" id="ARBA00009792"/>
    </source>
</evidence>
<evidence type="ECO:0000256" key="4">
    <source>
        <dbReference type="ARBA" id="ARBA00022723"/>
    </source>
</evidence>
<dbReference type="EnsemblMetazoa" id="MESCA006962-RA">
    <property type="protein sequence ID" value="MESCA006962-PA"/>
    <property type="gene ID" value="MESCA006962"/>
</dbReference>
<protein>
    <recommendedName>
        <fullName evidence="3 10">Alpha-mannosidase</fullName>
        <ecNumber evidence="10">3.2.1.-</ecNumber>
    </recommendedName>
</protein>
<dbReference type="CDD" id="cd10810">
    <property type="entry name" value="GH38N_AMII_LAM_like"/>
    <property type="match status" value="1"/>
</dbReference>
<keyword evidence="4 10" id="KW-0479">Metal-binding</keyword>
<evidence type="ECO:0000256" key="1">
    <source>
        <dbReference type="ARBA" id="ARBA00000365"/>
    </source>
</evidence>
<keyword evidence="10" id="KW-0732">Signal</keyword>
<evidence type="ECO:0000313" key="13">
    <source>
        <dbReference type="Proteomes" id="UP000015102"/>
    </source>
</evidence>
<evidence type="ECO:0000256" key="8">
    <source>
        <dbReference type="ARBA" id="ARBA00023180"/>
    </source>
</evidence>
<dbReference type="SMART" id="SM00872">
    <property type="entry name" value="Alpha-mann_mid"/>
    <property type="match status" value="1"/>
</dbReference>
<dbReference type="InterPro" id="IPR011013">
    <property type="entry name" value="Gal_mutarotase_sf_dom"/>
</dbReference>
<dbReference type="InterPro" id="IPR011682">
    <property type="entry name" value="Glyco_hydro_38_C"/>
</dbReference>
<evidence type="ECO:0000256" key="6">
    <source>
        <dbReference type="ARBA" id="ARBA00022833"/>
    </source>
</evidence>
<feature type="chain" id="PRO_5017849788" description="Alpha-mannosidase" evidence="10">
    <location>
        <begin position="19"/>
        <end position="1009"/>
    </location>
</feature>
<dbReference type="EC" id="3.2.1.-" evidence="10"/>
<dbReference type="STRING" id="36166.T1GTD2"/>
<dbReference type="InterPro" id="IPR000602">
    <property type="entry name" value="Glyco_hydro_38_N"/>
</dbReference>
<dbReference type="FunFam" id="3.20.110.10:FF:000001">
    <property type="entry name" value="Alpha-mannosidase"/>
    <property type="match status" value="1"/>
</dbReference>
<dbReference type="PANTHER" id="PTHR11607:SF3">
    <property type="entry name" value="LYSOSOMAL ALPHA-MANNOSIDASE"/>
    <property type="match status" value="1"/>
</dbReference>
<keyword evidence="5 10" id="KW-0378">Hydrolase</keyword>
<dbReference type="InterPro" id="IPR041147">
    <property type="entry name" value="GH38_C"/>
</dbReference>
<keyword evidence="8" id="KW-0325">Glycoprotein</keyword>
<dbReference type="Proteomes" id="UP000015102">
    <property type="component" value="Unassembled WGS sequence"/>
</dbReference>
<keyword evidence="7" id="KW-1015">Disulfide bond</keyword>
<dbReference type="InterPro" id="IPR015341">
    <property type="entry name" value="Glyco_hydro_38_cen"/>
</dbReference>
<evidence type="ECO:0000256" key="9">
    <source>
        <dbReference type="ARBA" id="ARBA00023295"/>
    </source>
</evidence>
<dbReference type="Gene3D" id="2.60.40.1180">
    <property type="entry name" value="Golgi alpha-mannosidase II"/>
    <property type="match status" value="1"/>
</dbReference>
<dbReference type="Gene3D" id="3.20.110.10">
    <property type="entry name" value="Glycoside hydrolase 38, N terminal domain"/>
    <property type="match status" value="1"/>
</dbReference>
<dbReference type="InterPro" id="IPR028995">
    <property type="entry name" value="Glyco_hydro_57/38_cen_sf"/>
</dbReference>
<evidence type="ECO:0000313" key="12">
    <source>
        <dbReference type="EnsemblMetazoa" id="MESCA006962-PA"/>
    </source>
</evidence>
<dbReference type="Pfam" id="PF07748">
    <property type="entry name" value="Glyco_hydro_38C"/>
    <property type="match status" value="1"/>
</dbReference>
<evidence type="ECO:0000256" key="3">
    <source>
        <dbReference type="ARBA" id="ARBA00012752"/>
    </source>
</evidence>
<reference evidence="13" key="1">
    <citation type="submission" date="2013-02" db="EMBL/GenBank/DDBJ databases">
        <authorList>
            <person name="Hughes D."/>
        </authorList>
    </citation>
    <scope>NUCLEOTIDE SEQUENCE</scope>
    <source>
        <strain>Durham</strain>
        <strain evidence="13">NC isolate 2 -- Noor lab</strain>
    </source>
</reference>
<dbReference type="AlphaFoldDB" id="T1GTD2"/>
<reference evidence="12" key="2">
    <citation type="submission" date="2015-06" db="UniProtKB">
        <authorList>
            <consortium name="EnsemblMetazoa"/>
        </authorList>
    </citation>
    <scope>IDENTIFICATION</scope>
</reference>
<dbReference type="GO" id="GO:0004559">
    <property type="term" value="F:alpha-mannosidase activity"/>
    <property type="evidence" value="ECO:0007669"/>
    <property type="project" value="UniProtKB-EC"/>
</dbReference>
<dbReference type="GO" id="GO:0046872">
    <property type="term" value="F:metal ion binding"/>
    <property type="evidence" value="ECO:0007669"/>
    <property type="project" value="UniProtKB-KW"/>
</dbReference>
<feature type="signal peptide" evidence="10">
    <location>
        <begin position="1"/>
        <end position="18"/>
    </location>
</feature>
<dbReference type="Gene3D" id="1.20.1270.50">
    <property type="entry name" value="Glycoside hydrolase family 38, central domain"/>
    <property type="match status" value="1"/>
</dbReference>
<dbReference type="FunFam" id="2.60.40.1180:FF:000018">
    <property type="entry name" value="Alpha-mannosidase"/>
    <property type="match status" value="1"/>
</dbReference>
<dbReference type="Pfam" id="PF17677">
    <property type="entry name" value="Glyco_hydro38C2"/>
    <property type="match status" value="1"/>
</dbReference>
<dbReference type="SUPFAM" id="SSF88713">
    <property type="entry name" value="Glycoside hydrolase/deacetylase"/>
    <property type="match status" value="1"/>
</dbReference>
<name>T1GTD2_MEGSC</name>
<keyword evidence="9 10" id="KW-0326">Glycosidase</keyword>
<dbReference type="PANTHER" id="PTHR11607">
    <property type="entry name" value="ALPHA-MANNOSIDASE"/>
    <property type="match status" value="1"/>
</dbReference>
<feature type="domain" description="Glycoside hydrolase family 38 central" evidence="11">
    <location>
        <begin position="362"/>
        <end position="426"/>
    </location>
</feature>
<dbReference type="SUPFAM" id="SSF74650">
    <property type="entry name" value="Galactose mutarotase-like"/>
    <property type="match status" value="1"/>
</dbReference>
<dbReference type="Gene3D" id="2.70.98.30">
    <property type="entry name" value="Golgi alpha-mannosidase II, domain 4"/>
    <property type="match status" value="1"/>
</dbReference>
<dbReference type="FunFam" id="2.70.98.30:FF:000003">
    <property type="entry name" value="Alpha-mannosidase"/>
    <property type="match status" value="1"/>
</dbReference>
<dbReference type="GO" id="GO:0030246">
    <property type="term" value="F:carbohydrate binding"/>
    <property type="evidence" value="ECO:0007669"/>
    <property type="project" value="InterPro"/>
</dbReference>
<dbReference type="Gene3D" id="2.60.40.1360">
    <property type="match status" value="1"/>
</dbReference>
<accession>T1GTD2</accession>
<dbReference type="SUPFAM" id="SSF88688">
    <property type="entry name" value="Families 57/38 glycoside transferase middle domain"/>
    <property type="match status" value="1"/>
</dbReference>
<keyword evidence="13" id="KW-1185">Reference proteome</keyword>
<evidence type="ECO:0000259" key="11">
    <source>
        <dbReference type="SMART" id="SM00872"/>
    </source>
</evidence>
<comment type="similarity">
    <text evidence="2 10">Belongs to the glycosyl hydrolase 38 family.</text>
</comment>
<dbReference type="GO" id="GO:0006013">
    <property type="term" value="P:mannose metabolic process"/>
    <property type="evidence" value="ECO:0007669"/>
    <property type="project" value="InterPro"/>
</dbReference>
<dbReference type="InterPro" id="IPR013780">
    <property type="entry name" value="Glyco_hydro_b"/>
</dbReference>
<dbReference type="InterPro" id="IPR011330">
    <property type="entry name" value="Glyco_hydro/deAcase_b/a-brl"/>
</dbReference>
<dbReference type="InterPro" id="IPR027291">
    <property type="entry name" value="Glyco_hydro_38_N_sf"/>
</dbReference>
<dbReference type="FunFam" id="1.20.1270.50:FF:000002">
    <property type="entry name" value="Alpha-mannosidase"/>
    <property type="match status" value="1"/>
</dbReference>
<dbReference type="InterPro" id="IPR050843">
    <property type="entry name" value="Glycosyl_Hydrlase_38"/>
</dbReference>
<keyword evidence="6 10" id="KW-0862">Zinc</keyword>
<sequence length="1009" mass="115489">MAALKYLLLCSLALSALANPTRNARTCGYKGCPKGEKGMINVHLVPHTHDDVGWLKTADQYYYGSRNGIQRAGVQYILDSVIQALIQDPNRKFIWVESEFFFKWWAEQTDELKEQVKILVEEGRLEFTGGAWSMNDEATVHYQSVIDQFAFGLKKLHDTFGECGRPRIGWQIDPFGHSREMASIFAQMGFDGQFFARLDWVDKGTRMKDKTAEIIWHGSPNLGSSSDLFTGALYNHYSAPPGFCFDTLCQDEPIIDSKSHVRNVELKVKHFLDYIQNLSTKYRTNHVMVPMGDDFNYQEANMNYKNMDKLIKYVNEMQIKNNSNVNVFYSTPACYLKSLNDAKITWPEKHEDFFPYSTDPHTYWVGYFSSRPNLKRFERDAKLSSKDSKYSENLDQLRDIMGVMQHHDAVTGTEKQHVSNDYEKLLTDGFVACEQNVRAALREFTKLENANFQSCLNLNISACAVSENMSKFVVTLYNPLSKPVSQSVRIPVHEGTYEVKDSSGKIVPSQIVPIPSSVTKLPFRDSTSLKELVFNANILKLDSFLIQRTSNVEETIKVENPTAKFVVKNSNVYLEFDDTGRLSLVRTNGVEVPVKQDLLYYDGAAGNNAIFANRSSGAYIFRPNGTIHQIGEKIELKVIDGPLVKEVQQKFNDWISQVIRIYEDKSYVEFEWLVGPIPIEDNIGKEVISRFSIFYTDSNGRDMLKRTRFEREDFEAIYDEQESSNYYPVTANIALEDSRIRMAVLNDRAQGGSSLSDGTLELMVHRRLLRDDAFGVGEALNETAYGKGVIARGKHYLMIGANNKQTKINERKLQLELLLPHWKIFSSDTAYKSKPNVNQAFSSLTSLPENVNVMTLEPWNDNEVLLRLENILEKPEGSNVTVNLSKICKQLRFIEIRETTLDGSMWLSDLKRLRFTEDNGVIDTTLQKSPYTPFFATSASNLKDFDIVITPMSIRTFIKKYKHRRNPFPPQQANGNIKRDIDNLKIKPHTICCRNNKKRKSFTKETNKY</sequence>
<dbReference type="FunFam" id="1.20.1270.50:FF:000003">
    <property type="entry name" value="Alpha-mannosidase"/>
    <property type="match status" value="1"/>
</dbReference>
<dbReference type="GO" id="GO:0005764">
    <property type="term" value="C:lysosome"/>
    <property type="evidence" value="ECO:0007669"/>
    <property type="project" value="TreeGrafter"/>
</dbReference>
<dbReference type="OMA" id="QVMGIMQ"/>
<evidence type="ECO:0000256" key="7">
    <source>
        <dbReference type="ARBA" id="ARBA00023157"/>
    </source>
</evidence>
<comment type="cofactor">
    <cofactor evidence="10">
        <name>Zn(2+)</name>
        <dbReference type="ChEBI" id="CHEBI:29105"/>
    </cofactor>
    <text evidence="10">Binds 1 zinc ion per subunit.</text>
</comment>
<dbReference type="Pfam" id="PF01074">
    <property type="entry name" value="Glyco_hydro_38N"/>
    <property type="match status" value="1"/>
</dbReference>
<organism evidence="12 13">
    <name type="scientific">Megaselia scalaris</name>
    <name type="common">Humpbacked fly</name>
    <name type="synonym">Phora scalaris</name>
    <dbReference type="NCBI Taxonomy" id="36166"/>
    <lineage>
        <taxon>Eukaryota</taxon>
        <taxon>Metazoa</taxon>
        <taxon>Ecdysozoa</taxon>
        <taxon>Arthropoda</taxon>
        <taxon>Hexapoda</taxon>
        <taxon>Insecta</taxon>
        <taxon>Pterygota</taxon>
        <taxon>Neoptera</taxon>
        <taxon>Endopterygota</taxon>
        <taxon>Diptera</taxon>
        <taxon>Brachycera</taxon>
        <taxon>Muscomorpha</taxon>
        <taxon>Platypezoidea</taxon>
        <taxon>Phoridae</taxon>
        <taxon>Megaseliini</taxon>
        <taxon>Megaselia</taxon>
    </lineage>
</organism>
<comment type="catalytic activity">
    <reaction evidence="1">
        <text>Hydrolysis of terminal, non-reducing alpha-D-mannose residues in alpha-D-mannosides.</text>
        <dbReference type="EC" id="3.2.1.24"/>
    </reaction>
</comment>
<dbReference type="InterPro" id="IPR037094">
    <property type="entry name" value="Glyco_hydro_38_cen_sf"/>
</dbReference>